<name>A0AAN9KDD0_CANGL</name>
<dbReference type="AlphaFoldDB" id="A0AAN9KDD0"/>
<evidence type="ECO:0000313" key="2">
    <source>
        <dbReference type="Proteomes" id="UP001367508"/>
    </source>
</evidence>
<sequence length="105" mass="12108">MKPCSADPLIFLDTLVDILADESRLRDKDAIGALNIFAETLPCKEERCLTISEFWRTLTKHHWQHAPLIGKGERHEQLTFFGLEVGVARREKGRAWLEDEGEKFD</sequence>
<gene>
    <name evidence="1" type="ORF">VNO77_34300</name>
</gene>
<comment type="caution">
    <text evidence="1">The sequence shown here is derived from an EMBL/GenBank/DDBJ whole genome shotgun (WGS) entry which is preliminary data.</text>
</comment>
<dbReference type="Proteomes" id="UP001367508">
    <property type="component" value="Unassembled WGS sequence"/>
</dbReference>
<proteinExistence type="predicted"/>
<evidence type="ECO:0000313" key="1">
    <source>
        <dbReference type="EMBL" id="KAK7315730.1"/>
    </source>
</evidence>
<protein>
    <submittedName>
        <fullName evidence="1">Uncharacterized protein</fullName>
    </submittedName>
</protein>
<organism evidence="1 2">
    <name type="scientific">Canavalia gladiata</name>
    <name type="common">Sword bean</name>
    <name type="synonym">Dolichos gladiatus</name>
    <dbReference type="NCBI Taxonomy" id="3824"/>
    <lineage>
        <taxon>Eukaryota</taxon>
        <taxon>Viridiplantae</taxon>
        <taxon>Streptophyta</taxon>
        <taxon>Embryophyta</taxon>
        <taxon>Tracheophyta</taxon>
        <taxon>Spermatophyta</taxon>
        <taxon>Magnoliopsida</taxon>
        <taxon>eudicotyledons</taxon>
        <taxon>Gunneridae</taxon>
        <taxon>Pentapetalae</taxon>
        <taxon>rosids</taxon>
        <taxon>fabids</taxon>
        <taxon>Fabales</taxon>
        <taxon>Fabaceae</taxon>
        <taxon>Papilionoideae</taxon>
        <taxon>50 kb inversion clade</taxon>
        <taxon>NPAAA clade</taxon>
        <taxon>indigoferoid/millettioid clade</taxon>
        <taxon>Phaseoleae</taxon>
        <taxon>Canavalia</taxon>
    </lineage>
</organism>
<keyword evidence="2" id="KW-1185">Reference proteome</keyword>
<dbReference type="EMBL" id="JAYMYQ010000008">
    <property type="protein sequence ID" value="KAK7315730.1"/>
    <property type="molecule type" value="Genomic_DNA"/>
</dbReference>
<reference evidence="1 2" key="1">
    <citation type="submission" date="2024-01" db="EMBL/GenBank/DDBJ databases">
        <title>The genomes of 5 underutilized Papilionoideae crops provide insights into root nodulation and disease resistanc.</title>
        <authorList>
            <person name="Jiang F."/>
        </authorList>
    </citation>
    <scope>NUCLEOTIDE SEQUENCE [LARGE SCALE GENOMIC DNA]</scope>
    <source>
        <strain evidence="1">LVBAO_FW01</strain>
        <tissue evidence="1">Leaves</tissue>
    </source>
</reference>
<accession>A0AAN9KDD0</accession>